<evidence type="ECO:0000313" key="2">
    <source>
        <dbReference type="EMBL" id="MBE4910239.1"/>
    </source>
</evidence>
<sequence length="56" mass="6428">MGRGKHFNHKEKGHEPKVPKHGFKAETKETTKVEFAIEPVARNGNKPVYLKEEDDL</sequence>
<dbReference type="Proteomes" id="UP001516662">
    <property type="component" value="Unassembled WGS sequence"/>
</dbReference>
<accession>A0ABR9QP59</accession>
<gene>
    <name evidence="2" type="ORF">IMZ08_19565</name>
</gene>
<evidence type="ECO:0000256" key="1">
    <source>
        <dbReference type="SAM" id="MobiDB-lite"/>
    </source>
</evidence>
<reference evidence="2 3" key="1">
    <citation type="submission" date="2020-10" db="EMBL/GenBank/DDBJ databases">
        <title>Bacillus sp. HD4P25, an endophyte from a halophyte.</title>
        <authorList>
            <person name="Sun J.-Q."/>
        </authorList>
    </citation>
    <scope>NUCLEOTIDE SEQUENCE [LARGE SCALE GENOMIC DNA]</scope>
    <source>
        <strain evidence="2 3">YIM 93174</strain>
    </source>
</reference>
<name>A0ABR9QP59_9BACI</name>
<dbReference type="RefSeq" id="WP_193539494.1">
    <property type="nucleotide sequence ID" value="NZ_JADCLJ010000024.1"/>
</dbReference>
<protein>
    <submittedName>
        <fullName evidence="2">Uncharacterized protein</fullName>
    </submittedName>
</protein>
<evidence type="ECO:0000313" key="3">
    <source>
        <dbReference type="Proteomes" id="UP001516662"/>
    </source>
</evidence>
<keyword evidence="3" id="KW-1185">Reference proteome</keyword>
<proteinExistence type="predicted"/>
<dbReference type="EMBL" id="JADCLJ010000024">
    <property type="protein sequence ID" value="MBE4910239.1"/>
    <property type="molecule type" value="Genomic_DNA"/>
</dbReference>
<comment type="caution">
    <text evidence="2">The sequence shown here is derived from an EMBL/GenBank/DDBJ whole genome shotgun (WGS) entry which is preliminary data.</text>
</comment>
<feature type="region of interest" description="Disordered" evidence="1">
    <location>
        <begin position="1"/>
        <end position="30"/>
    </location>
</feature>
<organism evidence="2 3">
    <name type="scientific">Litchfieldia luteola</name>
    <dbReference type="NCBI Taxonomy" id="682179"/>
    <lineage>
        <taxon>Bacteria</taxon>
        <taxon>Bacillati</taxon>
        <taxon>Bacillota</taxon>
        <taxon>Bacilli</taxon>
        <taxon>Bacillales</taxon>
        <taxon>Bacillaceae</taxon>
        <taxon>Litchfieldia</taxon>
    </lineage>
</organism>
<feature type="compositionally biased region" description="Basic and acidic residues" evidence="1">
    <location>
        <begin position="10"/>
        <end position="30"/>
    </location>
</feature>